<dbReference type="EMBL" id="SDRB02007904">
    <property type="protein sequence ID" value="THG10403.1"/>
    <property type="molecule type" value="Genomic_DNA"/>
</dbReference>
<protein>
    <submittedName>
        <fullName evidence="1">Uncharacterized protein</fullName>
    </submittedName>
</protein>
<evidence type="ECO:0000313" key="2">
    <source>
        <dbReference type="Proteomes" id="UP000306102"/>
    </source>
</evidence>
<sequence length="160" mass="18321">MHAAVLLSNTYLQKLVTNWYICRRKDGQDAKKELPKRNLRDELEERERRHFSSKDKSYIGRKVFENPFLQYISSFTIVVVVVVVGQGKGDVEDHLIPCSVDADDANVELKNDDGRLSLIANLLANLPELILMLTKSLYQWPDLLFELYDSSTCGVIVNYA</sequence>
<organism evidence="1 2">
    <name type="scientific">Camellia sinensis var. sinensis</name>
    <name type="common">China tea</name>
    <dbReference type="NCBI Taxonomy" id="542762"/>
    <lineage>
        <taxon>Eukaryota</taxon>
        <taxon>Viridiplantae</taxon>
        <taxon>Streptophyta</taxon>
        <taxon>Embryophyta</taxon>
        <taxon>Tracheophyta</taxon>
        <taxon>Spermatophyta</taxon>
        <taxon>Magnoliopsida</taxon>
        <taxon>eudicotyledons</taxon>
        <taxon>Gunneridae</taxon>
        <taxon>Pentapetalae</taxon>
        <taxon>asterids</taxon>
        <taxon>Ericales</taxon>
        <taxon>Theaceae</taxon>
        <taxon>Camellia</taxon>
    </lineage>
</organism>
<keyword evidence="2" id="KW-1185">Reference proteome</keyword>
<dbReference type="Proteomes" id="UP000306102">
    <property type="component" value="Unassembled WGS sequence"/>
</dbReference>
<gene>
    <name evidence="1" type="ORF">TEA_022072</name>
</gene>
<evidence type="ECO:0000313" key="1">
    <source>
        <dbReference type="EMBL" id="THG10403.1"/>
    </source>
</evidence>
<reference evidence="1 2" key="1">
    <citation type="journal article" date="2018" name="Proc. Natl. Acad. Sci. U.S.A.">
        <title>Draft genome sequence of Camellia sinensis var. sinensis provides insights into the evolution of the tea genome and tea quality.</title>
        <authorList>
            <person name="Wei C."/>
            <person name="Yang H."/>
            <person name="Wang S."/>
            <person name="Zhao J."/>
            <person name="Liu C."/>
            <person name="Gao L."/>
            <person name="Xia E."/>
            <person name="Lu Y."/>
            <person name="Tai Y."/>
            <person name="She G."/>
            <person name="Sun J."/>
            <person name="Cao H."/>
            <person name="Tong W."/>
            <person name="Gao Q."/>
            <person name="Li Y."/>
            <person name="Deng W."/>
            <person name="Jiang X."/>
            <person name="Wang W."/>
            <person name="Chen Q."/>
            <person name="Zhang S."/>
            <person name="Li H."/>
            <person name="Wu J."/>
            <person name="Wang P."/>
            <person name="Li P."/>
            <person name="Shi C."/>
            <person name="Zheng F."/>
            <person name="Jian J."/>
            <person name="Huang B."/>
            <person name="Shan D."/>
            <person name="Shi M."/>
            <person name="Fang C."/>
            <person name="Yue Y."/>
            <person name="Li F."/>
            <person name="Li D."/>
            <person name="Wei S."/>
            <person name="Han B."/>
            <person name="Jiang C."/>
            <person name="Yin Y."/>
            <person name="Xia T."/>
            <person name="Zhang Z."/>
            <person name="Bennetzen J.L."/>
            <person name="Zhao S."/>
            <person name="Wan X."/>
        </authorList>
    </citation>
    <scope>NUCLEOTIDE SEQUENCE [LARGE SCALE GENOMIC DNA]</scope>
    <source>
        <strain evidence="2">cv. Shuchazao</strain>
        <tissue evidence="1">Leaf</tissue>
    </source>
</reference>
<proteinExistence type="predicted"/>
<accession>A0A4S4E3F1</accession>
<name>A0A4S4E3F1_CAMSN</name>
<dbReference type="STRING" id="542762.A0A4S4E3F1"/>
<dbReference type="AlphaFoldDB" id="A0A4S4E3F1"/>
<comment type="caution">
    <text evidence="1">The sequence shown here is derived from an EMBL/GenBank/DDBJ whole genome shotgun (WGS) entry which is preliminary data.</text>
</comment>